<gene>
    <name evidence="2" type="ORF">ACFFTR_43895</name>
</gene>
<feature type="transmembrane region" description="Helical" evidence="1">
    <location>
        <begin position="179"/>
        <end position="200"/>
    </location>
</feature>
<feature type="transmembrane region" description="Helical" evidence="1">
    <location>
        <begin position="212"/>
        <end position="234"/>
    </location>
</feature>
<sequence>MRILLMAYGVYAAAAALLLLHVGGVVAVAGTCGTAAAACCFWAGRRTTIAVHAAMIPAQFVFSIPSNVPLVGLALSAAIVVAARPAFPRLRPRIRKLVVTAHVGLSVGWLGLATAMTVLAATALVTSDPSLRPPVYRMMHVFDLVVVVPSVVLALLTGVVLALCTPWGLVRHWWVLTKFVLSLAIPAVAGFQHLWISALIERAAAAPGELGVRLLVCFVAYDVTLWTATALSVFKPGGRTPWAR</sequence>
<proteinExistence type="predicted"/>
<reference evidence="2 3" key="1">
    <citation type="submission" date="2024-09" db="EMBL/GenBank/DDBJ databases">
        <authorList>
            <person name="Sun Q."/>
            <person name="Mori K."/>
        </authorList>
    </citation>
    <scope>NUCLEOTIDE SEQUENCE [LARGE SCALE GENOMIC DNA]</scope>
    <source>
        <strain evidence="2 3">JCM 3307</strain>
    </source>
</reference>
<accession>A0ABV5MMH0</accession>
<keyword evidence="1" id="KW-0812">Transmembrane</keyword>
<protein>
    <recommendedName>
        <fullName evidence="4">Integral membrane protein</fullName>
    </recommendedName>
</protein>
<dbReference type="RefSeq" id="WP_223093350.1">
    <property type="nucleotide sequence ID" value="NZ_CP061913.1"/>
</dbReference>
<feature type="transmembrane region" description="Helical" evidence="1">
    <location>
        <begin position="103"/>
        <end position="124"/>
    </location>
</feature>
<evidence type="ECO:0000313" key="2">
    <source>
        <dbReference type="EMBL" id="MFB9450065.1"/>
    </source>
</evidence>
<dbReference type="EMBL" id="JBHMCA010000070">
    <property type="protein sequence ID" value="MFB9450065.1"/>
    <property type="molecule type" value="Genomic_DNA"/>
</dbReference>
<evidence type="ECO:0008006" key="4">
    <source>
        <dbReference type="Google" id="ProtNLM"/>
    </source>
</evidence>
<keyword evidence="1" id="KW-1133">Transmembrane helix</keyword>
<name>A0ABV5MMH0_9ACTN</name>
<evidence type="ECO:0000313" key="3">
    <source>
        <dbReference type="Proteomes" id="UP001589608"/>
    </source>
</evidence>
<feature type="transmembrane region" description="Helical" evidence="1">
    <location>
        <begin position="61"/>
        <end position="83"/>
    </location>
</feature>
<feature type="transmembrane region" description="Helical" evidence="1">
    <location>
        <begin position="144"/>
        <end position="167"/>
    </location>
</feature>
<keyword evidence="1" id="KW-0472">Membrane</keyword>
<evidence type="ECO:0000256" key="1">
    <source>
        <dbReference type="SAM" id="Phobius"/>
    </source>
</evidence>
<keyword evidence="3" id="KW-1185">Reference proteome</keyword>
<dbReference type="Proteomes" id="UP001589608">
    <property type="component" value="Unassembled WGS sequence"/>
</dbReference>
<organism evidence="2 3">
    <name type="scientific">Dactylosporangium vinaceum</name>
    <dbReference type="NCBI Taxonomy" id="53362"/>
    <lineage>
        <taxon>Bacteria</taxon>
        <taxon>Bacillati</taxon>
        <taxon>Actinomycetota</taxon>
        <taxon>Actinomycetes</taxon>
        <taxon>Micromonosporales</taxon>
        <taxon>Micromonosporaceae</taxon>
        <taxon>Dactylosporangium</taxon>
    </lineage>
</organism>
<comment type="caution">
    <text evidence="2">The sequence shown here is derived from an EMBL/GenBank/DDBJ whole genome shotgun (WGS) entry which is preliminary data.</text>
</comment>